<dbReference type="InterPro" id="IPR003715">
    <property type="entry name" value="Poly_export_N"/>
</dbReference>
<keyword evidence="12" id="KW-0564">Palmitate</keyword>
<evidence type="ECO:0000313" key="19">
    <source>
        <dbReference type="EMBL" id="RFC53332.1"/>
    </source>
</evidence>
<dbReference type="PANTHER" id="PTHR33619:SF3">
    <property type="entry name" value="POLYSACCHARIDE EXPORT PROTEIN GFCE-RELATED"/>
    <property type="match status" value="1"/>
</dbReference>
<evidence type="ECO:0000256" key="16">
    <source>
        <dbReference type="SAM" id="SignalP"/>
    </source>
</evidence>
<evidence type="ECO:0000256" key="9">
    <source>
        <dbReference type="ARBA" id="ARBA00023065"/>
    </source>
</evidence>
<dbReference type="GO" id="GO:0006811">
    <property type="term" value="P:monoatomic ion transport"/>
    <property type="evidence" value="ECO:0007669"/>
    <property type="project" value="UniProtKB-KW"/>
</dbReference>
<evidence type="ECO:0000256" key="10">
    <source>
        <dbReference type="ARBA" id="ARBA00023114"/>
    </source>
</evidence>
<comment type="subcellular location">
    <subcellularLocation>
        <location evidence="1">Cell outer membrane</location>
        <topology evidence="1">Multi-pass membrane protein</topology>
    </subcellularLocation>
</comment>
<dbReference type="GO" id="GO:0009279">
    <property type="term" value="C:cell outer membrane"/>
    <property type="evidence" value="ECO:0007669"/>
    <property type="project" value="UniProtKB-SubCell"/>
</dbReference>
<evidence type="ECO:0000256" key="7">
    <source>
        <dbReference type="ARBA" id="ARBA00022729"/>
    </source>
</evidence>
<dbReference type="OrthoDB" id="662756at2"/>
<evidence type="ECO:0000256" key="15">
    <source>
        <dbReference type="SAM" id="Phobius"/>
    </source>
</evidence>
<organism evidence="19 20">
    <name type="scientific">Brumimicrobium aurantiacum</name>
    <dbReference type="NCBI Taxonomy" id="1737063"/>
    <lineage>
        <taxon>Bacteria</taxon>
        <taxon>Pseudomonadati</taxon>
        <taxon>Bacteroidota</taxon>
        <taxon>Flavobacteriia</taxon>
        <taxon>Flavobacteriales</taxon>
        <taxon>Crocinitomicaceae</taxon>
        <taxon>Brumimicrobium</taxon>
    </lineage>
</organism>
<evidence type="ECO:0000256" key="8">
    <source>
        <dbReference type="ARBA" id="ARBA00023047"/>
    </source>
</evidence>
<dbReference type="PANTHER" id="PTHR33619">
    <property type="entry name" value="POLYSACCHARIDE EXPORT PROTEIN GFCE-RELATED"/>
    <property type="match status" value="1"/>
</dbReference>
<feature type="signal peptide" evidence="16">
    <location>
        <begin position="1"/>
        <end position="24"/>
    </location>
</feature>
<dbReference type="InterPro" id="IPR054765">
    <property type="entry name" value="SLBB_dom"/>
</dbReference>
<proteinExistence type="inferred from homology"/>
<keyword evidence="10" id="KW-0626">Porin</keyword>
<evidence type="ECO:0000256" key="13">
    <source>
        <dbReference type="ARBA" id="ARBA00023237"/>
    </source>
</evidence>
<dbReference type="AlphaFoldDB" id="A0A3E1EUZ8"/>
<keyword evidence="3" id="KW-0813">Transport</keyword>
<reference evidence="19 20" key="1">
    <citation type="submission" date="2018-08" db="EMBL/GenBank/DDBJ databases">
        <title>The draft genome squence of Brumimicrobium sp. N62.</title>
        <authorList>
            <person name="Du Z.-J."/>
            <person name="Luo H.-R."/>
        </authorList>
    </citation>
    <scope>NUCLEOTIDE SEQUENCE [LARGE SCALE GENOMIC DNA]</scope>
    <source>
        <strain evidence="19 20">N62</strain>
    </source>
</reference>
<evidence type="ECO:0000313" key="20">
    <source>
        <dbReference type="Proteomes" id="UP000257127"/>
    </source>
</evidence>
<dbReference type="Pfam" id="PF02563">
    <property type="entry name" value="Poly_export"/>
    <property type="match status" value="1"/>
</dbReference>
<accession>A0A3E1EUZ8</accession>
<comment type="caution">
    <text evidence="19">The sequence shown here is derived from an EMBL/GenBank/DDBJ whole genome shotgun (WGS) entry which is preliminary data.</text>
</comment>
<dbReference type="Proteomes" id="UP000257127">
    <property type="component" value="Unassembled WGS sequence"/>
</dbReference>
<sequence>MFKTIIHLSLFSIILALSSCGSHSKMVYFQNDEQDSTDIDIPEFRPTLKPDDFLSVIVTANDPQSAIPFNFPLTGSNTSINQGYTNGNSAKTGYLIDPNGFVNLPVLGKIKLGGLSRTEATDLLEKQLSNYLKNPVVNIQIQNFKVTVLGDVSRPGTFNIPNERITLLEAIGIAGDLSITGERNNVLVIRELEGEKKQYRIDLTTNEVLTSPVYYLQQNDVVYVEPNLAKRSQGTFWRSTGGIFISLTSLVIATITLIAK</sequence>
<evidence type="ECO:0000256" key="6">
    <source>
        <dbReference type="ARBA" id="ARBA00022692"/>
    </source>
</evidence>
<evidence type="ECO:0000256" key="12">
    <source>
        <dbReference type="ARBA" id="ARBA00023139"/>
    </source>
</evidence>
<feature type="transmembrane region" description="Helical" evidence="15">
    <location>
        <begin position="236"/>
        <end position="259"/>
    </location>
</feature>
<keyword evidence="11 15" id="KW-0472">Membrane</keyword>
<keyword evidence="9" id="KW-0406">Ion transport</keyword>
<keyword evidence="13" id="KW-0998">Cell outer membrane</keyword>
<keyword evidence="4" id="KW-1134">Transmembrane beta strand</keyword>
<dbReference type="GO" id="GO:0015288">
    <property type="term" value="F:porin activity"/>
    <property type="evidence" value="ECO:0007669"/>
    <property type="project" value="UniProtKB-KW"/>
</dbReference>
<protein>
    <submittedName>
        <fullName evidence="19">Polysaccharide export protein</fullName>
    </submittedName>
</protein>
<comment type="similarity">
    <text evidence="2">Belongs to the BexD/CtrA/VexA family.</text>
</comment>
<evidence type="ECO:0000256" key="11">
    <source>
        <dbReference type="ARBA" id="ARBA00023136"/>
    </source>
</evidence>
<evidence type="ECO:0000256" key="2">
    <source>
        <dbReference type="ARBA" id="ARBA00009450"/>
    </source>
</evidence>
<evidence type="ECO:0000256" key="4">
    <source>
        <dbReference type="ARBA" id="ARBA00022452"/>
    </source>
</evidence>
<keyword evidence="5" id="KW-0762">Sugar transport</keyword>
<evidence type="ECO:0000259" key="17">
    <source>
        <dbReference type="Pfam" id="PF02563"/>
    </source>
</evidence>
<keyword evidence="14" id="KW-0449">Lipoprotein</keyword>
<keyword evidence="6 15" id="KW-0812">Transmembrane</keyword>
<dbReference type="RefSeq" id="WP_116881724.1">
    <property type="nucleotide sequence ID" value="NZ_QURB01000009.1"/>
</dbReference>
<evidence type="ECO:0000256" key="14">
    <source>
        <dbReference type="ARBA" id="ARBA00023288"/>
    </source>
</evidence>
<gene>
    <name evidence="19" type="ORF">DXU93_12930</name>
</gene>
<evidence type="ECO:0000256" key="3">
    <source>
        <dbReference type="ARBA" id="ARBA00022448"/>
    </source>
</evidence>
<feature type="domain" description="Polysaccharide export protein N-terminal" evidence="17">
    <location>
        <begin position="47"/>
        <end position="141"/>
    </location>
</feature>
<dbReference type="PROSITE" id="PS51257">
    <property type="entry name" value="PROKAR_LIPOPROTEIN"/>
    <property type="match status" value="1"/>
</dbReference>
<evidence type="ECO:0000256" key="1">
    <source>
        <dbReference type="ARBA" id="ARBA00004571"/>
    </source>
</evidence>
<name>A0A3E1EUZ8_9FLAO</name>
<feature type="domain" description="SLBB" evidence="18">
    <location>
        <begin position="145"/>
        <end position="224"/>
    </location>
</feature>
<feature type="chain" id="PRO_5017615522" evidence="16">
    <location>
        <begin position="25"/>
        <end position="260"/>
    </location>
</feature>
<dbReference type="Gene3D" id="3.10.560.10">
    <property type="entry name" value="Outer membrane lipoprotein wza domain like"/>
    <property type="match status" value="1"/>
</dbReference>
<dbReference type="GO" id="GO:0046930">
    <property type="term" value="C:pore complex"/>
    <property type="evidence" value="ECO:0007669"/>
    <property type="project" value="UniProtKB-KW"/>
</dbReference>
<keyword evidence="20" id="KW-1185">Reference proteome</keyword>
<evidence type="ECO:0000259" key="18">
    <source>
        <dbReference type="Pfam" id="PF22461"/>
    </source>
</evidence>
<dbReference type="Pfam" id="PF22461">
    <property type="entry name" value="SLBB_2"/>
    <property type="match status" value="1"/>
</dbReference>
<dbReference type="InterPro" id="IPR049712">
    <property type="entry name" value="Poly_export"/>
</dbReference>
<keyword evidence="15" id="KW-1133">Transmembrane helix</keyword>
<dbReference type="EMBL" id="QURB01000009">
    <property type="protein sequence ID" value="RFC53332.1"/>
    <property type="molecule type" value="Genomic_DNA"/>
</dbReference>
<keyword evidence="7 16" id="KW-0732">Signal</keyword>
<dbReference type="GO" id="GO:0015159">
    <property type="term" value="F:polysaccharide transmembrane transporter activity"/>
    <property type="evidence" value="ECO:0007669"/>
    <property type="project" value="InterPro"/>
</dbReference>
<keyword evidence="8" id="KW-0625">Polysaccharide transport</keyword>
<evidence type="ECO:0000256" key="5">
    <source>
        <dbReference type="ARBA" id="ARBA00022597"/>
    </source>
</evidence>